<dbReference type="InterPro" id="IPR012334">
    <property type="entry name" value="Pectin_lyas_fold"/>
</dbReference>
<protein>
    <recommendedName>
        <fullName evidence="4">Right handed beta helix domain-containing protein</fullName>
    </recommendedName>
</protein>
<feature type="chain" id="PRO_5046594724" description="Right handed beta helix domain-containing protein" evidence="1">
    <location>
        <begin position="26"/>
        <end position="191"/>
    </location>
</feature>
<dbReference type="Proteomes" id="UP001593833">
    <property type="component" value="Unassembled WGS sequence"/>
</dbReference>
<dbReference type="InterPro" id="IPR011050">
    <property type="entry name" value="Pectin_lyase_fold/virulence"/>
</dbReference>
<sequence length="191" mass="19730">MNPRILRVCVVFVGLLVASWITATAATYVVNPEGTGDYPTIQAAIDACVDGDIVELTDGTYTGDGNRDIAFLGKPITVRSQSGNPEVCIINCEGSGESPHRGFEFRAGEGPGSVLEDLTITGGVADSVESFGGAVFCHSASPTIVGCIFSENVAFMGGGMYCSMCSSSISDCAFIQNTARNGGGLWSHGSP</sequence>
<evidence type="ECO:0000256" key="1">
    <source>
        <dbReference type="SAM" id="SignalP"/>
    </source>
</evidence>
<evidence type="ECO:0008006" key="4">
    <source>
        <dbReference type="Google" id="ProtNLM"/>
    </source>
</evidence>
<comment type="caution">
    <text evidence="2">The sequence shown here is derived from an EMBL/GenBank/DDBJ whole genome shotgun (WGS) entry which is preliminary data.</text>
</comment>
<keyword evidence="3" id="KW-1185">Reference proteome</keyword>
<feature type="non-terminal residue" evidence="2">
    <location>
        <position position="191"/>
    </location>
</feature>
<evidence type="ECO:0000313" key="3">
    <source>
        <dbReference type="Proteomes" id="UP001593833"/>
    </source>
</evidence>
<proteinExistence type="predicted"/>
<feature type="signal peptide" evidence="1">
    <location>
        <begin position="1"/>
        <end position="25"/>
    </location>
</feature>
<name>A0ABV6YLQ4_UNCEI</name>
<gene>
    <name evidence="2" type="ORF">ACFL6M_06705</name>
</gene>
<dbReference type="Gene3D" id="2.160.20.10">
    <property type="entry name" value="Single-stranded right-handed beta-helix, Pectin lyase-like"/>
    <property type="match status" value="1"/>
</dbReference>
<organism evidence="2 3">
    <name type="scientific">Eiseniibacteriota bacterium</name>
    <dbReference type="NCBI Taxonomy" id="2212470"/>
    <lineage>
        <taxon>Bacteria</taxon>
        <taxon>Candidatus Eiseniibacteriota</taxon>
    </lineage>
</organism>
<reference evidence="2 3" key="1">
    <citation type="submission" date="2024-09" db="EMBL/GenBank/DDBJ databases">
        <authorList>
            <person name="D'Angelo T."/>
        </authorList>
    </citation>
    <scope>NUCLEOTIDE SEQUENCE [LARGE SCALE GENOMIC DNA]</scope>
    <source>
        <strain evidence="2">SAG AM-320-E07</strain>
    </source>
</reference>
<accession>A0ABV6YLQ4</accession>
<keyword evidence="1" id="KW-0732">Signal</keyword>
<dbReference type="EMBL" id="JBHPKH010000109">
    <property type="protein sequence ID" value="MFC1573272.1"/>
    <property type="molecule type" value="Genomic_DNA"/>
</dbReference>
<dbReference type="SUPFAM" id="SSF51126">
    <property type="entry name" value="Pectin lyase-like"/>
    <property type="match status" value="1"/>
</dbReference>
<evidence type="ECO:0000313" key="2">
    <source>
        <dbReference type="EMBL" id="MFC1573272.1"/>
    </source>
</evidence>